<dbReference type="Proteomes" id="UP000005808">
    <property type="component" value="Unassembled WGS sequence"/>
</dbReference>
<feature type="compositionally biased region" description="Polar residues" evidence="6">
    <location>
        <begin position="156"/>
        <end position="165"/>
    </location>
</feature>
<feature type="region of interest" description="Disordered" evidence="6">
    <location>
        <begin position="156"/>
        <end position="192"/>
    </location>
</feature>
<keyword evidence="4 7" id="KW-1133">Transmembrane helix</keyword>
<dbReference type="GO" id="GO:0016020">
    <property type="term" value="C:membrane"/>
    <property type="evidence" value="ECO:0007669"/>
    <property type="project" value="UniProtKB-SubCell"/>
</dbReference>
<gene>
    <name evidence="8" type="ORF">OR16_04287</name>
</gene>
<proteinExistence type="inferred from homology"/>
<evidence type="ECO:0000313" key="9">
    <source>
        <dbReference type="Proteomes" id="UP000005808"/>
    </source>
</evidence>
<evidence type="ECO:0000256" key="4">
    <source>
        <dbReference type="ARBA" id="ARBA00022989"/>
    </source>
</evidence>
<evidence type="ECO:0000256" key="7">
    <source>
        <dbReference type="SAM" id="Phobius"/>
    </source>
</evidence>
<comment type="similarity">
    <text evidence="2">Belongs to the TrbI/VirB10 family.</text>
</comment>
<protein>
    <submittedName>
        <fullName evidence="8">VirB10 protein</fullName>
    </submittedName>
</protein>
<keyword evidence="5 7" id="KW-0472">Membrane</keyword>
<dbReference type="EMBL" id="AHJE01000012">
    <property type="protein sequence ID" value="EHP44167.1"/>
    <property type="molecule type" value="Genomic_DNA"/>
</dbReference>
<feature type="region of interest" description="Disordered" evidence="6">
    <location>
        <begin position="437"/>
        <end position="484"/>
    </location>
</feature>
<comment type="subcellular location">
    <subcellularLocation>
        <location evidence="1">Membrane</location>
        <topology evidence="1">Single-pass membrane protein</topology>
    </subcellularLocation>
</comment>
<dbReference type="AlphaFoldDB" id="H1RZV1"/>
<accession>H1RZV1</accession>
<keyword evidence="3 7" id="KW-0812">Transmembrane</keyword>
<feature type="region of interest" description="Disordered" evidence="6">
    <location>
        <begin position="106"/>
        <end position="140"/>
    </location>
</feature>
<evidence type="ECO:0000256" key="2">
    <source>
        <dbReference type="ARBA" id="ARBA00010265"/>
    </source>
</evidence>
<dbReference type="Pfam" id="PF03743">
    <property type="entry name" value="TrbI"/>
    <property type="match status" value="1"/>
</dbReference>
<dbReference type="PATRIC" id="fig|1127483.3.peg.855"/>
<sequence>MALRRAWGADMSDPMKTPGASTEDRDAAVREWEHQINSPLLADTSKKRASGIAIAVIAAAVMAVIWYMKHTSAEASQPKADVEQSIADRKPVPKLKEVSTAAVPAVAASEPHAAPGSAAQADDPLMAQREEAQRQRQEQERKLLAARLKSAIMAQSGQGQTSALGTTPAVVSGDGQPDASGLGGGGERGAQDSNSRFARAVSGGGVAVSKASQIADLDYKVLQGKLIEAVLEPRAISDLPGTICATVQRDVYGAQGRKALIPWGSSVCGVYSAELRKGQDRLFAVWNTVRRPDGVQVTLDSIGADQLGTAGMGGVVDTHFAQIFGMAALLSIIGAGSSTVGVGGGDQYNSAAYYRQSVQQAAAQTSQQILQPYANMPPTVTVPAGSRVRIYVNRDLDFTPIYQAEIEASRHVKKDSYYAEQIVVPRLSFSLLFGGDSGESGGRHSRLRARDVPDRDDLAARGPGRNHCDDDSQAVVGQDDIARV</sequence>
<feature type="compositionally biased region" description="Basic and acidic residues" evidence="6">
    <location>
        <begin position="448"/>
        <end position="459"/>
    </location>
</feature>
<evidence type="ECO:0000313" key="8">
    <source>
        <dbReference type="EMBL" id="EHP44167.1"/>
    </source>
</evidence>
<evidence type="ECO:0000256" key="3">
    <source>
        <dbReference type="ARBA" id="ARBA00022692"/>
    </source>
</evidence>
<feature type="compositionally biased region" description="Basic and acidic residues" evidence="6">
    <location>
        <begin position="128"/>
        <end position="140"/>
    </location>
</feature>
<feature type="region of interest" description="Disordered" evidence="6">
    <location>
        <begin position="1"/>
        <end position="22"/>
    </location>
</feature>
<dbReference type="CDD" id="cd16429">
    <property type="entry name" value="VirB10"/>
    <property type="match status" value="1"/>
</dbReference>
<organism evidence="8 9">
    <name type="scientific">Cupriavidus basilensis OR16</name>
    <dbReference type="NCBI Taxonomy" id="1127483"/>
    <lineage>
        <taxon>Bacteria</taxon>
        <taxon>Pseudomonadati</taxon>
        <taxon>Pseudomonadota</taxon>
        <taxon>Betaproteobacteria</taxon>
        <taxon>Burkholderiales</taxon>
        <taxon>Burkholderiaceae</taxon>
        <taxon>Cupriavidus</taxon>
    </lineage>
</organism>
<evidence type="ECO:0000256" key="1">
    <source>
        <dbReference type="ARBA" id="ARBA00004167"/>
    </source>
</evidence>
<comment type="caution">
    <text evidence="8">The sequence shown here is derived from an EMBL/GenBank/DDBJ whole genome shotgun (WGS) entry which is preliminary data.</text>
</comment>
<feature type="transmembrane region" description="Helical" evidence="7">
    <location>
        <begin position="49"/>
        <end position="68"/>
    </location>
</feature>
<reference evidence="8 9" key="1">
    <citation type="journal article" date="2012" name="J. Bacteriol.">
        <title>De Novo Genome Project of Cupriavidus basilensis OR16.</title>
        <authorList>
            <person name="Cserhati M."/>
            <person name="Kriszt B."/>
            <person name="Szoboszlay S."/>
            <person name="Toth A."/>
            <person name="Szabo I."/>
            <person name="Tancsics A."/>
            <person name="Nagy I."/>
            <person name="Horvath B."/>
            <person name="Nagy I."/>
            <person name="Kukolya J."/>
        </authorList>
    </citation>
    <scope>NUCLEOTIDE SEQUENCE [LARGE SCALE GENOMIC DNA]</scope>
    <source>
        <strain evidence="8 9">OR16</strain>
    </source>
</reference>
<dbReference type="InterPro" id="IPR042217">
    <property type="entry name" value="T4SS_VirB10/TrbI"/>
</dbReference>
<feature type="compositionally biased region" description="Low complexity" evidence="6">
    <location>
        <begin position="106"/>
        <end position="115"/>
    </location>
</feature>
<evidence type="ECO:0000256" key="5">
    <source>
        <dbReference type="ARBA" id="ARBA00023136"/>
    </source>
</evidence>
<evidence type="ECO:0000256" key="6">
    <source>
        <dbReference type="SAM" id="MobiDB-lite"/>
    </source>
</evidence>
<dbReference type="Gene3D" id="2.40.128.260">
    <property type="entry name" value="Type IV secretion system, VirB10/TraB/TrbI"/>
    <property type="match status" value="1"/>
</dbReference>
<name>H1RZV1_9BURK</name>
<dbReference type="InterPro" id="IPR005498">
    <property type="entry name" value="T4SS_VirB10/TraB/TrbI"/>
</dbReference>